<sequence length="168" mass="18732">MTKKAAVAAIAILLTTSPLAYAAETSVTVGMRQPSAADMNSLTDMRVGIVKAALQMTAEQEKYWPAVEEAIRARAKNRQARLERIAQLHDNGPMDALNERNPVELMQRRADLLVQRGADLKKLADAWDPLYKTLTPDQKRRMAFVSYVAMRGARDAIEHHSEAEDDDD</sequence>
<dbReference type="RefSeq" id="WP_063687755.1">
    <property type="nucleotide sequence ID" value="NZ_LVEM01000002.1"/>
</dbReference>
<reference evidence="2 3" key="1">
    <citation type="submission" date="2019-06" db="EMBL/GenBank/DDBJ databases">
        <title>Genomic Encyclopedia of Type Strains, Phase IV (KMG-V): Genome sequencing to study the core and pangenomes of soil and plant-associated prokaryotes.</title>
        <authorList>
            <person name="Whitman W."/>
        </authorList>
    </citation>
    <scope>NUCLEOTIDE SEQUENCE [LARGE SCALE GENOMIC DNA]</scope>
    <source>
        <strain evidence="2 3">BR 510</strain>
    </source>
</reference>
<comment type="caution">
    <text evidence="2">The sequence shown here is derived from an EMBL/GenBank/DDBJ whole genome shotgun (WGS) entry which is preliminary data.</text>
</comment>
<evidence type="ECO:0000256" key="1">
    <source>
        <dbReference type="SAM" id="SignalP"/>
    </source>
</evidence>
<accession>A0A560EAY2</accession>
<dbReference type="EMBL" id="VITK01000001">
    <property type="protein sequence ID" value="TWB06485.1"/>
    <property type="molecule type" value="Genomic_DNA"/>
</dbReference>
<keyword evidence="3" id="KW-1185">Reference proteome</keyword>
<feature type="chain" id="PRO_5021919967" evidence="1">
    <location>
        <begin position="23"/>
        <end position="168"/>
    </location>
</feature>
<dbReference type="STRING" id="1803665.GCA_001641335_03747"/>
<dbReference type="GO" id="GO:0042597">
    <property type="term" value="C:periplasmic space"/>
    <property type="evidence" value="ECO:0007669"/>
    <property type="project" value="InterPro"/>
</dbReference>
<dbReference type="Proteomes" id="UP000319949">
    <property type="component" value="Unassembled WGS sequence"/>
</dbReference>
<dbReference type="OrthoDB" id="8451554at2"/>
<evidence type="ECO:0000313" key="2">
    <source>
        <dbReference type="EMBL" id="TWB06485.1"/>
    </source>
</evidence>
<organism evidence="2 3">
    <name type="scientific">Bradyrhizobium stylosanthis</name>
    <dbReference type="NCBI Taxonomy" id="1803665"/>
    <lineage>
        <taxon>Bacteria</taxon>
        <taxon>Pseudomonadati</taxon>
        <taxon>Pseudomonadota</taxon>
        <taxon>Alphaproteobacteria</taxon>
        <taxon>Hyphomicrobiales</taxon>
        <taxon>Nitrobacteraceae</taxon>
        <taxon>Bradyrhizobium</taxon>
    </lineage>
</organism>
<gene>
    <name evidence="2" type="ORF">FBZ96_101297</name>
</gene>
<dbReference type="InterPro" id="IPR012899">
    <property type="entry name" value="LTXXQ"/>
</dbReference>
<evidence type="ECO:0000313" key="3">
    <source>
        <dbReference type="Proteomes" id="UP000319949"/>
    </source>
</evidence>
<dbReference type="Pfam" id="PF07813">
    <property type="entry name" value="LTXXQ"/>
    <property type="match status" value="1"/>
</dbReference>
<dbReference type="AlphaFoldDB" id="A0A560EAY2"/>
<feature type="signal peptide" evidence="1">
    <location>
        <begin position="1"/>
        <end position="22"/>
    </location>
</feature>
<proteinExistence type="predicted"/>
<protein>
    <submittedName>
        <fullName evidence="2">LTXXQ motif family protein</fullName>
    </submittedName>
</protein>
<name>A0A560EAY2_9BRAD</name>
<keyword evidence="1" id="KW-0732">Signal</keyword>